<proteinExistence type="predicted"/>
<reference evidence="1" key="1">
    <citation type="journal article" date="2015" name="Proc. Natl. Acad. Sci. U.S.A.">
        <title>Networks of energetic and metabolic interactions define dynamics in microbial communities.</title>
        <authorList>
            <person name="Embree M."/>
            <person name="Liu J.K."/>
            <person name="Al-Bassam M.M."/>
            <person name="Zengler K."/>
        </authorList>
    </citation>
    <scope>NUCLEOTIDE SEQUENCE</scope>
</reference>
<evidence type="ECO:0008006" key="2">
    <source>
        <dbReference type="Google" id="ProtNLM"/>
    </source>
</evidence>
<comment type="caution">
    <text evidence="1">The sequence shown here is derived from an EMBL/GenBank/DDBJ whole genome shotgun (WGS) entry which is preliminary data.</text>
</comment>
<sequence length="184" mass="20088">MGMVIMNKKTIFLLAIFMIIIFSSSGCSSSKAGRADISNNNEVMQALDETVTRTKEEKAAKAPNQDLAEIRAWKYAGDGPAANQSTGQESVKSVDVSARNDISASTDTAEQLSASYQREVVTIQLITEDEMNAIIDKLLSMGYLESKSVSESEFGEALKQYQLDYKLVVSGVLDSPTLTRLNEE</sequence>
<dbReference type="InterPro" id="IPR036365">
    <property type="entry name" value="PGBD-like_sf"/>
</dbReference>
<gene>
    <name evidence="1" type="ORF">ASZ90_019701</name>
</gene>
<evidence type="ECO:0000313" key="1">
    <source>
        <dbReference type="EMBL" id="KUG02924.1"/>
    </source>
</evidence>
<organism evidence="1">
    <name type="scientific">hydrocarbon metagenome</name>
    <dbReference type="NCBI Taxonomy" id="938273"/>
    <lineage>
        <taxon>unclassified sequences</taxon>
        <taxon>metagenomes</taxon>
        <taxon>ecological metagenomes</taxon>
    </lineage>
</organism>
<dbReference type="Gene3D" id="1.10.101.10">
    <property type="entry name" value="PGBD-like superfamily/PGBD"/>
    <property type="match status" value="1"/>
</dbReference>
<name>A0A0W8E2R2_9ZZZZ</name>
<dbReference type="InterPro" id="IPR036366">
    <property type="entry name" value="PGBDSf"/>
</dbReference>
<protein>
    <recommendedName>
        <fullName evidence="2">Peptidoglycan binding-like domain-containing protein</fullName>
    </recommendedName>
</protein>
<dbReference type="SUPFAM" id="SSF47090">
    <property type="entry name" value="PGBD-like"/>
    <property type="match status" value="1"/>
</dbReference>
<dbReference type="EMBL" id="LNQE01001901">
    <property type="protein sequence ID" value="KUG02924.1"/>
    <property type="molecule type" value="Genomic_DNA"/>
</dbReference>
<dbReference type="AlphaFoldDB" id="A0A0W8E2R2"/>
<accession>A0A0W8E2R2</accession>